<evidence type="ECO:0000313" key="12">
    <source>
        <dbReference type="Proteomes" id="UP000528286"/>
    </source>
</evidence>
<dbReference type="PANTHER" id="PTHR42885:SF1">
    <property type="entry name" value="THREONINE-PHOSPHATE DECARBOXYLASE"/>
    <property type="match status" value="1"/>
</dbReference>
<keyword evidence="5" id="KW-0169">Cobalamin biosynthesis</keyword>
<evidence type="ECO:0000256" key="2">
    <source>
        <dbReference type="ARBA" id="ARBA00003444"/>
    </source>
</evidence>
<protein>
    <recommendedName>
        <fullName evidence="4">threonine-phosphate decarboxylase</fullName>
        <ecNumber evidence="4">4.1.1.81</ecNumber>
    </recommendedName>
    <alternativeName>
        <fullName evidence="8">L-threonine-O-3-phosphate decarboxylase</fullName>
    </alternativeName>
</protein>
<dbReference type="UniPathway" id="UPA00148"/>
<dbReference type="InterPro" id="IPR004838">
    <property type="entry name" value="NHTrfase_class1_PyrdxlP-BS"/>
</dbReference>
<organism evidence="11 12">
    <name type="scientific">Gellertiella hungarica</name>
    <dbReference type="NCBI Taxonomy" id="1572859"/>
    <lineage>
        <taxon>Bacteria</taxon>
        <taxon>Pseudomonadati</taxon>
        <taxon>Pseudomonadota</taxon>
        <taxon>Alphaproteobacteria</taxon>
        <taxon>Hyphomicrobiales</taxon>
        <taxon>Rhizobiaceae</taxon>
        <taxon>Gellertiella</taxon>
    </lineage>
</organism>
<evidence type="ECO:0000313" key="11">
    <source>
        <dbReference type="EMBL" id="MBB4066957.1"/>
    </source>
</evidence>
<dbReference type="EMBL" id="JACIEZ010000013">
    <property type="protein sequence ID" value="MBB4066957.1"/>
    <property type="molecule type" value="Genomic_DNA"/>
</dbReference>
<comment type="catalytic activity">
    <reaction evidence="9">
        <text>O-phospho-L-threonine + H(+) = (R)-1-aminopropan-2-yl phosphate + CO2</text>
        <dbReference type="Rhea" id="RHEA:11492"/>
        <dbReference type="ChEBI" id="CHEBI:15378"/>
        <dbReference type="ChEBI" id="CHEBI:16526"/>
        <dbReference type="ChEBI" id="CHEBI:58563"/>
        <dbReference type="ChEBI" id="CHEBI:58675"/>
        <dbReference type="EC" id="4.1.1.81"/>
    </reaction>
</comment>
<dbReference type="GO" id="GO:0009236">
    <property type="term" value="P:cobalamin biosynthetic process"/>
    <property type="evidence" value="ECO:0007669"/>
    <property type="project" value="UniProtKB-UniPathway"/>
</dbReference>
<keyword evidence="7" id="KW-0456">Lyase</keyword>
<feature type="domain" description="Aminotransferase class I/classII large" evidence="10">
    <location>
        <begin position="51"/>
        <end position="340"/>
    </location>
</feature>
<dbReference type="AlphaFoldDB" id="A0A7W6J8Z8"/>
<name>A0A7W6J8Z8_9HYPH</name>
<dbReference type="GO" id="GO:0030170">
    <property type="term" value="F:pyridoxal phosphate binding"/>
    <property type="evidence" value="ECO:0007669"/>
    <property type="project" value="InterPro"/>
</dbReference>
<evidence type="ECO:0000256" key="9">
    <source>
        <dbReference type="ARBA" id="ARBA00048531"/>
    </source>
</evidence>
<evidence type="ECO:0000256" key="3">
    <source>
        <dbReference type="ARBA" id="ARBA00004953"/>
    </source>
</evidence>
<dbReference type="InterPro" id="IPR015422">
    <property type="entry name" value="PyrdxlP-dep_Trfase_small"/>
</dbReference>
<dbReference type="CDD" id="cd00609">
    <property type="entry name" value="AAT_like"/>
    <property type="match status" value="1"/>
</dbReference>
<dbReference type="Gene3D" id="3.40.640.10">
    <property type="entry name" value="Type I PLP-dependent aspartate aminotransferase-like (Major domain)"/>
    <property type="match status" value="1"/>
</dbReference>
<reference evidence="11 12" key="1">
    <citation type="submission" date="2020-08" db="EMBL/GenBank/DDBJ databases">
        <title>Genomic Encyclopedia of Type Strains, Phase IV (KMG-IV): sequencing the most valuable type-strain genomes for metagenomic binning, comparative biology and taxonomic classification.</title>
        <authorList>
            <person name="Goeker M."/>
        </authorList>
    </citation>
    <scope>NUCLEOTIDE SEQUENCE [LARGE SCALE GENOMIC DNA]</scope>
    <source>
        <strain evidence="11 12">DSM 29853</strain>
    </source>
</reference>
<accession>A0A7W6J8Z8</accession>
<keyword evidence="6" id="KW-0663">Pyridoxal phosphate</keyword>
<comment type="caution">
    <text evidence="11">The sequence shown here is derived from an EMBL/GenBank/DDBJ whole genome shotgun (WGS) entry which is preliminary data.</text>
</comment>
<dbReference type="InterPro" id="IPR015421">
    <property type="entry name" value="PyrdxlP-dep_Trfase_major"/>
</dbReference>
<gene>
    <name evidence="11" type="ORF">GGR23_004184</name>
</gene>
<keyword evidence="12" id="KW-1185">Reference proteome</keyword>
<evidence type="ECO:0000256" key="4">
    <source>
        <dbReference type="ARBA" id="ARBA00012285"/>
    </source>
</evidence>
<evidence type="ECO:0000256" key="7">
    <source>
        <dbReference type="ARBA" id="ARBA00023239"/>
    </source>
</evidence>
<comment type="cofactor">
    <cofactor evidence="1">
        <name>pyridoxal 5'-phosphate</name>
        <dbReference type="ChEBI" id="CHEBI:597326"/>
    </cofactor>
</comment>
<dbReference type="InterPro" id="IPR005860">
    <property type="entry name" value="CobD"/>
</dbReference>
<evidence type="ECO:0000256" key="5">
    <source>
        <dbReference type="ARBA" id="ARBA00022573"/>
    </source>
</evidence>
<dbReference type="Gene3D" id="3.90.1150.10">
    <property type="entry name" value="Aspartate Aminotransferase, domain 1"/>
    <property type="match status" value="1"/>
</dbReference>
<dbReference type="Proteomes" id="UP000528286">
    <property type="component" value="Unassembled WGS sequence"/>
</dbReference>
<dbReference type="GO" id="GO:0048472">
    <property type="term" value="F:threonine-phosphate decarboxylase activity"/>
    <property type="evidence" value="ECO:0007669"/>
    <property type="project" value="UniProtKB-EC"/>
</dbReference>
<dbReference type="PANTHER" id="PTHR42885">
    <property type="entry name" value="HISTIDINOL-PHOSPHATE AMINOTRANSFERASE-RELATED"/>
    <property type="match status" value="1"/>
</dbReference>
<proteinExistence type="predicted"/>
<dbReference type="SUPFAM" id="SSF53383">
    <property type="entry name" value="PLP-dependent transferases"/>
    <property type="match status" value="1"/>
</dbReference>
<dbReference type="InterPro" id="IPR004839">
    <property type="entry name" value="Aminotransferase_I/II_large"/>
</dbReference>
<comment type="pathway">
    <text evidence="3">Cofactor biosynthesis; adenosylcobalamin biosynthesis.</text>
</comment>
<comment type="function">
    <text evidence="2">Decarboxylates L-threonine-O-3-phosphate to yield (R)-1-amino-2-propanol O-2-phosphate, the precursor for the linkage between the nucleotide loop and the corrin ring in cobalamin.</text>
</comment>
<sequence length="345" mass="36635">MEASLKADAAAPVPAPILHGGGVTEAARAYGGTVADWLDLSTGINPNPVALPAIPMDAWHRLPDRHLADAARLAASAYYGAVNCLPLPAPGTQSVIQHLPKLAPQGRRVAVLSPTYGEYVRVLSAAGLAVDRIETLDAVTADHGLVVVVNPNNPTGRVWQKAELAALAGRLAANGARLHVDEAFADGGAAESMAPEAGRAQGLTVFRSFGKFFGLAGLRLGFVLGSEADLSRFADWLGPWPVSGPALVIAERLMRSDLSGVRARIAERHEALLRVLERAGLAVVGGSRLFVLVDHPQADRLHDHLCRNHILVRKFDYNGRWLRFGLAPDAAADTRLLKALEEFAA</sequence>
<evidence type="ECO:0000256" key="1">
    <source>
        <dbReference type="ARBA" id="ARBA00001933"/>
    </source>
</evidence>
<evidence type="ECO:0000256" key="6">
    <source>
        <dbReference type="ARBA" id="ARBA00022898"/>
    </source>
</evidence>
<dbReference type="InterPro" id="IPR015424">
    <property type="entry name" value="PyrdxlP-dep_Trfase"/>
</dbReference>
<dbReference type="PROSITE" id="PS00105">
    <property type="entry name" value="AA_TRANSFER_CLASS_1"/>
    <property type="match status" value="1"/>
</dbReference>
<dbReference type="NCBIfam" id="TIGR01140">
    <property type="entry name" value="L_thr_O3P_dcar"/>
    <property type="match status" value="1"/>
</dbReference>
<dbReference type="EC" id="4.1.1.81" evidence="4"/>
<evidence type="ECO:0000259" key="10">
    <source>
        <dbReference type="Pfam" id="PF00155"/>
    </source>
</evidence>
<dbReference type="Pfam" id="PF00155">
    <property type="entry name" value="Aminotran_1_2"/>
    <property type="match status" value="1"/>
</dbReference>
<evidence type="ECO:0000256" key="8">
    <source>
        <dbReference type="ARBA" id="ARBA00029996"/>
    </source>
</evidence>
<dbReference type="RefSeq" id="WP_343066710.1">
    <property type="nucleotide sequence ID" value="NZ_JACIEZ010000013.1"/>
</dbReference>